<organism evidence="1 2">
    <name type="scientific">Paxillus rubicundulus Ve08.2h10</name>
    <dbReference type="NCBI Taxonomy" id="930991"/>
    <lineage>
        <taxon>Eukaryota</taxon>
        <taxon>Fungi</taxon>
        <taxon>Dikarya</taxon>
        <taxon>Basidiomycota</taxon>
        <taxon>Agaricomycotina</taxon>
        <taxon>Agaricomycetes</taxon>
        <taxon>Agaricomycetidae</taxon>
        <taxon>Boletales</taxon>
        <taxon>Paxilineae</taxon>
        <taxon>Paxillaceae</taxon>
        <taxon>Paxillus</taxon>
    </lineage>
</organism>
<sequence>MYYLHGWVWSLPSNHRFTRSLASAGPCVKIGPIIGDVTMERRWITHVPNKPRLALRSSCKPCEARRQGCIRLWMSEISDEWKEGDVGLALALFRRVGWVLSSADSRFRATPPLPVGSIIIYEGAGRPTRRRTSSK</sequence>
<dbReference type="InParanoid" id="A0A0D0E059"/>
<dbReference type="HOGENOM" id="CLU_1886422_0_0_1"/>
<keyword evidence="2" id="KW-1185">Reference proteome</keyword>
<reference evidence="2" key="2">
    <citation type="submission" date="2015-01" db="EMBL/GenBank/DDBJ databases">
        <title>Evolutionary Origins and Diversification of the Mycorrhizal Mutualists.</title>
        <authorList>
            <consortium name="DOE Joint Genome Institute"/>
            <consortium name="Mycorrhizal Genomics Consortium"/>
            <person name="Kohler A."/>
            <person name="Kuo A."/>
            <person name="Nagy L.G."/>
            <person name="Floudas D."/>
            <person name="Copeland A."/>
            <person name="Barry K.W."/>
            <person name="Cichocki N."/>
            <person name="Veneault-Fourrey C."/>
            <person name="LaButti K."/>
            <person name="Lindquist E.A."/>
            <person name="Lipzen A."/>
            <person name="Lundell T."/>
            <person name="Morin E."/>
            <person name="Murat C."/>
            <person name="Riley R."/>
            <person name="Ohm R."/>
            <person name="Sun H."/>
            <person name="Tunlid A."/>
            <person name="Henrissat B."/>
            <person name="Grigoriev I.V."/>
            <person name="Hibbett D.S."/>
            <person name="Martin F."/>
        </authorList>
    </citation>
    <scope>NUCLEOTIDE SEQUENCE [LARGE SCALE GENOMIC DNA]</scope>
    <source>
        <strain evidence="2">Ve08.2h10</strain>
    </source>
</reference>
<dbReference type="AlphaFoldDB" id="A0A0D0E059"/>
<reference evidence="1 2" key="1">
    <citation type="submission" date="2014-04" db="EMBL/GenBank/DDBJ databases">
        <authorList>
            <consortium name="DOE Joint Genome Institute"/>
            <person name="Kuo A."/>
            <person name="Kohler A."/>
            <person name="Jargeat P."/>
            <person name="Nagy L.G."/>
            <person name="Floudas D."/>
            <person name="Copeland A."/>
            <person name="Barry K.W."/>
            <person name="Cichocki N."/>
            <person name="Veneault-Fourrey C."/>
            <person name="LaButti K."/>
            <person name="Lindquist E.A."/>
            <person name="Lipzen A."/>
            <person name="Lundell T."/>
            <person name="Morin E."/>
            <person name="Murat C."/>
            <person name="Sun H."/>
            <person name="Tunlid A."/>
            <person name="Henrissat B."/>
            <person name="Grigoriev I.V."/>
            <person name="Hibbett D.S."/>
            <person name="Martin F."/>
            <person name="Nordberg H.P."/>
            <person name="Cantor M.N."/>
            <person name="Hua S.X."/>
        </authorList>
    </citation>
    <scope>NUCLEOTIDE SEQUENCE [LARGE SCALE GENOMIC DNA]</scope>
    <source>
        <strain evidence="1 2">Ve08.2h10</strain>
    </source>
</reference>
<accession>A0A0D0E059</accession>
<gene>
    <name evidence="1" type="ORF">PAXRUDRAFT_298909</name>
</gene>
<dbReference type="Proteomes" id="UP000054538">
    <property type="component" value="Unassembled WGS sequence"/>
</dbReference>
<protein>
    <submittedName>
        <fullName evidence="1">Uncharacterized protein</fullName>
    </submittedName>
</protein>
<evidence type="ECO:0000313" key="1">
    <source>
        <dbReference type="EMBL" id="KIK96556.1"/>
    </source>
</evidence>
<evidence type="ECO:0000313" key="2">
    <source>
        <dbReference type="Proteomes" id="UP000054538"/>
    </source>
</evidence>
<name>A0A0D0E059_9AGAM</name>
<proteinExistence type="predicted"/>
<dbReference type="EMBL" id="KN824980">
    <property type="protein sequence ID" value="KIK96556.1"/>
    <property type="molecule type" value="Genomic_DNA"/>
</dbReference>